<evidence type="ECO:0000256" key="10">
    <source>
        <dbReference type="ARBA" id="ARBA00023237"/>
    </source>
</evidence>
<keyword evidence="6" id="KW-0408">Iron</keyword>
<evidence type="ECO:0000313" key="14">
    <source>
        <dbReference type="EMBL" id="MBB4154213.1"/>
    </source>
</evidence>
<gene>
    <name evidence="14" type="ORF">GGQ80_002123</name>
</gene>
<dbReference type="Gene3D" id="3.55.50.30">
    <property type="match status" value="1"/>
</dbReference>
<dbReference type="InterPro" id="IPR039426">
    <property type="entry name" value="TonB-dep_rcpt-like"/>
</dbReference>
<comment type="subcellular location">
    <subcellularLocation>
        <location evidence="1">Cell outer membrane</location>
        <topology evidence="1">Multi-pass membrane protein</topology>
    </subcellularLocation>
</comment>
<proteinExistence type="inferred from homology"/>
<evidence type="ECO:0000256" key="11">
    <source>
        <dbReference type="RuleBase" id="RU003357"/>
    </source>
</evidence>
<evidence type="ECO:0000256" key="7">
    <source>
        <dbReference type="ARBA" id="ARBA00023065"/>
    </source>
</evidence>
<dbReference type="AlphaFoldDB" id="A0A840F4H7"/>
<dbReference type="RefSeq" id="WP_343051010.1">
    <property type="nucleotide sequence ID" value="NZ_JACIEV010000005.1"/>
</dbReference>
<evidence type="ECO:0000313" key="15">
    <source>
        <dbReference type="Proteomes" id="UP000529795"/>
    </source>
</evidence>
<evidence type="ECO:0000259" key="12">
    <source>
        <dbReference type="Pfam" id="PF00593"/>
    </source>
</evidence>
<evidence type="ECO:0000256" key="6">
    <source>
        <dbReference type="ARBA" id="ARBA00023004"/>
    </source>
</evidence>
<dbReference type="GO" id="GO:0006826">
    <property type="term" value="P:iron ion transport"/>
    <property type="evidence" value="ECO:0007669"/>
    <property type="project" value="UniProtKB-KW"/>
</dbReference>
<dbReference type="InterPro" id="IPR012910">
    <property type="entry name" value="Plug_dom"/>
</dbReference>
<keyword evidence="9 11" id="KW-0472">Membrane</keyword>
<comment type="similarity">
    <text evidence="11">Belongs to the TonB-dependent receptor family.</text>
</comment>
<organism evidence="14 15">
    <name type="scientific">Sphingomonas jinjuensis</name>
    <dbReference type="NCBI Taxonomy" id="535907"/>
    <lineage>
        <taxon>Bacteria</taxon>
        <taxon>Pseudomonadati</taxon>
        <taxon>Pseudomonadota</taxon>
        <taxon>Alphaproteobacteria</taxon>
        <taxon>Sphingomonadales</taxon>
        <taxon>Sphingomonadaceae</taxon>
        <taxon>Sphingomonas</taxon>
    </lineage>
</organism>
<keyword evidence="5" id="KW-0812">Transmembrane</keyword>
<keyword evidence="7" id="KW-0406">Ion transport</keyword>
<feature type="domain" description="TonB-dependent receptor-like beta-barrel" evidence="12">
    <location>
        <begin position="264"/>
        <end position="718"/>
    </location>
</feature>
<feature type="domain" description="TonB-dependent receptor plug" evidence="13">
    <location>
        <begin position="110"/>
        <end position="215"/>
    </location>
</feature>
<dbReference type="PANTHER" id="PTHR32552:SF81">
    <property type="entry name" value="TONB-DEPENDENT OUTER MEMBRANE RECEPTOR"/>
    <property type="match status" value="1"/>
</dbReference>
<evidence type="ECO:0000256" key="4">
    <source>
        <dbReference type="ARBA" id="ARBA00022496"/>
    </source>
</evidence>
<evidence type="ECO:0000256" key="9">
    <source>
        <dbReference type="ARBA" id="ARBA00023136"/>
    </source>
</evidence>
<keyword evidence="14" id="KW-0675">Receptor</keyword>
<keyword evidence="4" id="KW-0410">Iron transport</keyword>
<dbReference type="EMBL" id="JACIEV010000005">
    <property type="protein sequence ID" value="MBB4154213.1"/>
    <property type="molecule type" value="Genomic_DNA"/>
</dbReference>
<dbReference type="Pfam" id="PF00593">
    <property type="entry name" value="TonB_dep_Rec_b-barrel"/>
    <property type="match status" value="1"/>
</dbReference>
<dbReference type="Pfam" id="PF07715">
    <property type="entry name" value="Plug"/>
    <property type="match status" value="1"/>
</dbReference>
<comment type="caution">
    <text evidence="14">The sequence shown here is derived from an EMBL/GenBank/DDBJ whole genome shotgun (WGS) entry which is preliminary data.</text>
</comment>
<keyword evidence="8 11" id="KW-0798">TonB box</keyword>
<keyword evidence="2" id="KW-0813">Transport</keyword>
<name>A0A840F4H7_9SPHN</name>
<evidence type="ECO:0000256" key="1">
    <source>
        <dbReference type="ARBA" id="ARBA00004571"/>
    </source>
</evidence>
<dbReference type="SUPFAM" id="SSF56935">
    <property type="entry name" value="Porins"/>
    <property type="match status" value="1"/>
</dbReference>
<evidence type="ECO:0000256" key="8">
    <source>
        <dbReference type="ARBA" id="ARBA00023077"/>
    </source>
</evidence>
<dbReference type="InterPro" id="IPR000531">
    <property type="entry name" value="Beta-barrel_TonB"/>
</dbReference>
<keyword evidence="15" id="KW-1185">Reference proteome</keyword>
<sequence length="756" mass="79104">MRATIAVPVSTLDRALPMVGRQAGIDIVSVETGLAQVPTRAVAGKLAPVVALRRLLRGTGYRAVAIDGRSFRIVRDPASHTAGKTHAPVATAAGDVIVTASKQRIPLLRYPGSLSSIDLAAPVLAGRQDLGTLTRVSPILQSTGFGPGRDKLFIRGIADSSFVGAAQSTASVYVGDVQLGFSGADPAIRLYDMARVEVLEGPQGTLYGAGAIGGVIRLTPNAVDLTRAGGAVEAGATLTSGGAPGGDVAATLNVPLSAAVAGLRGTVYRARDGGYVDDPQRSRQNLNGVETTGGRLTLRIDPGDGWTVELGGLGQRIEAADAQYAERRVGALARRTTLAQPYSSDILFARGVVTKRWDSGVELVSATGLAITHADDLFDASRRPAGQGTPIIYRTQSERQLASHEMRLSRSLDDAASWVVGIALLDNNDSRNRTAGFADAPMEIIGVTNRTRSASVFAEGSVPLRRSLTATLGLRGTVARVDGDPSFRPREADFVAGQASKRVDPTAALTWTVTPDVAVFGRIQSGYRTGGLAVALGVGRVADFRSDSILLEEVGIRRLRRGSTGLAFSAAVSRASWRNIQADLVSRRGLPYTDNIGNARIGAVEGSVDWVPIAGLNASLSFLYTQNKVRGALANTSQADNRRLPDTPPIAAVAGLAYRWSVGSGDWLSIAADASYVGRSVLGTGDLFDISQGRYAVASASAAWTHGSMTVSLRVDNVADVAANRFASGNPLILSARDQTTPLRPLNARLGAGWSF</sequence>
<evidence type="ECO:0000256" key="2">
    <source>
        <dbReference type="ARBA" id="ARBA00022448"/>
    </source>
</evidence>
<dbReference type="InterPro" id="IPR036942">
    <property type="entry name" value="Beta-barrel_TonB_sf"/>
</dbReference>
<dbReference type="PANTHER" id="PTHR32552">
    <property type="entry name" value="FERRICHROME IRON RECEPTOR-RELATED"/>
    <property type="match status" value="1"/>
</dbReference>
<keyword evidence="10" id="KW-0998">Cell outer membrane</keyword>
<evidence type="ECO:0000256" key="3">
    <source>
        <dbReference type="ARBA" id="ARBA00022452"/>
    </source>
</evidence>
<evidence type="ECO:0000256" key="5">
    <source>
        <dbReference type="ARBA" id="ARBA00022692"/>
    </source>
</evidence>
<dbReference type="Proteomes" id="UP000529795">
    <property type="component" value="Unassembled WGS sequence"/>
</dbReference>
<evidence type="ECO:0000259" key="13">
    <source>
        <dbReference type="Pfam" id="PF07715"/>
    </source>
</evidence>
<dbReference type="Gene3D" id="2.40.170.20">
    <property type="entry name" value="TonB-dependent receptor, beta-barrel domain"/>
    <property type="match status" value="1"/>
</dbReference>
<reference evidence="14 15" key="1">
    <citation type="submission" date="2020-08" db="EMBL/GenBank/DDBJ databases">
        <title>Genomic Encyclopedia of Type Strains, Phase IV (KMG-IV): sequencing the most valuable type-strain genomes for metagenomic binning, comparative biology and taxonomic classification.</title>
        <authorList>
            <person name="Goeker M."/>
        </authorList>
    </citation>
    <scope>NUCLEOTIDE SEQUENCE [LARGE SCALE GENOMIC DNA]</scope>
    <source>
        <strain evidence="14 15">YC6723</strain>
    </source>
</reference>
<dbReference type="GO" id="GO:0009279">
    <property type="term" value="C:cell outer membrane"/>
    <property type="evidence" value="ECO:0007669"/>
    <property type="project" value="UniProtKB-SubCell"/>
</dbReference>
<accession>A0A840F4H7</accession>
<protein>
    <submittedName>
        <fullName evidence="14">Outer membrane receptor protein involved in Fe transport</fullName>
    </submittedName>
</protein>
<keyword evidence="3" id="KW-1134">Transmembrane beta strand</keyword>